<dbReference type="Proteomes" id="UP000325565">
    <property type="component" value="Unassembled WGS sequence"/>
</dbReference>
<accession>A0A5E7RU33</accession>
<gene>
    <name evidence="2" type="ORF">PS922_01485</name>
</gene>
<feature type="region of interest" description="Disordered" evidence="1">
    <location>
        <begin position="71"/>
        <end position="95"/>
    </location>
</feature>
<proteinExistence type="predicted"/>
<dbReference type="EMBL" id="CABVJB010000002">
    <property type="protein sequence ID" value="VVP77374.1"/>
    <property type="molecule type" value="Genomic_DNA"/>
</dbReference>
<dbReference type="AlphaFoldDB" id="A0A5E7RU33"/>
<evidence type="ECO:0000256" key="1">
    <source>
        <dbReference type="SAM" id="MobiDB-lite"/>
    </source>
</evidence>
<evidence type="ECO:0000313" key="2">
    <source>
        <dbReference type="EMBL" id="VVP77374.1"/>
    </source>
</evidence>
<sequence length="224" mass="26524">MIHHRHRLHQRVFQRVTVTLRVSSQRRSIRRWRLWVLGLPAVAECFYRCTYPFLRSRPFRVPPLCMDSFRPPSRASSLPQNSAVTHPSHSGRHKKGDPKVAFFALLPEFPSQATRYTLDVSIFPRPLRTNRPTPTIIPAVIGTLAIKGIGLVIKRIHPKLRIPMAIAPRWWREAGRSAWQRLGGFGRDGRLARYRRRRWRGARLRRRERWWCLMFRWLLDRTSA</sequence>
<organism evidence="2 3">
    <name type="scientific">Pseudomonas fluorescens</name>
    <dbReference type="NCBI Taxonomy" id="294"/>
    <lineage>
        <taxon>Bacteria</taxon>
        <taxon>Pseudomonadati</taxon>
        <taxon>Pseudomonadota</taxon>
        <taxon>Gammaproteobacteria</taxon>
        <taxon>Pseudomonadales</taxon>
        <taxon>Pseudomonadaceae</taxon>
        <taxon>Pseudomonas</taxon>
    </lineage>
</organism>
<name>A0A5E7RU33_PSEFL</name>
<feature type="compositionally biased region" description="Polar residues" evidence="1">
    <location>
        <begin position="74"/>
        <end position="88"/>
    </location>
</feature>
<reference evidence="2 3" key="1">
    <citation type="submission" date="2019-09" db="EMBL/GenBank/DDBJ databases">
        <authorList>
            <person name="Chandra G."/>
            <person name="Truman W A."/>
        </authorList>
    </citation>
    <scope>NUCLEOTIDE SEQUENCE [LARGE SCALE GENOMIC DNA]</scope>
    <source>
        <strain evidence="2">PS922</strain>
    </source>
</reference>
<protein>
    <submittedName>
        <fullName evidence="2">Uncharacterized protein</fullName>
    </submittedName>
</protein>
<evidence type="ECO:0000313" key="3">
    <source>
        <dbReference type="Proteomes" id="UP000325565"/>
    </source>
</evidence>